<accession>A0A0C2BMM4</accession>
<dbReference type="OrthoDB" id="8557310at2"/>
<proteinExistence type="predicted"/>
<gene>
    <name evidence="2" type="ORF">TSA66_19430</name>
</gene>
<keyword evidence="1" id="KW-0732">Signal</keyword>
<evidence type="ECO:0000313" key="2">
    <source>
        <dbReference type="EMBL" id="KIF82495.1"/>
    </source>
</evidence>
<feature type="signal peptide" evidence="1">
    <location>
        <begin position="1"/>
        <end position="23"/>
    </location>
</feature>
<dbReference type="RefSeq" id="WP_040041169.1">
    <property type="nucleotide sequence ID" value="NZ_JWJG01000028.1"/>
</dbReference>
<protein>
    <submittedName>
        <fullName evidence="2">Uncharacterized protein</fullName>
    </submittedName>
</protein>
<keyword evidence="3" id="KW-1185">Reference proteome</keyword>
<organism evidence="2 3">
    <name type="scientific">Noviherbaspirillum autotrophicum</name>
    <dbReference type="NCBI Taxonomy" id="709839"/>
    <lineage>
        <taxon>Bacteria</taxon>
        <taxon>Pseudomonadati</taxon>
        <taxon>Pseudomonadota</taxon>
        <taxon>Betaproteobacteria</taxon>
        <taxon>Burkholderiales</taxon>
        <taxon>Oxalobacteraceae</taxon>
        <taxon>Noviherbaspirillum</taxon>
    </lineage>
</organism>
<evidence type="ECO:0000256" key="1">
    <source>
        <dbReference type="SAM" id="SignalP"/>
    </source>
</evidence>
<comment type="caution">
    <text evidence="2">The sequence shown here is derived from an EMBL/GenBank/DDBJ whole genome shotgun (WGS) entry which is preliminary data.</text>
</comment>
<reference evidence="2 3" key="1">
    <citation type="submission" date="2014-12" db="EMBL/GenBank/DDBJ databases">
        <title>Denitrispirillum autotrophicum gen. nov., sp. nov., Denitrifying, Facultatively Autotrophic Bacteria Isolated from Rice Paddy Soil.</title>
        <authorList>
            <person name="Ishii S."/>
            <person name="Ashida N."/>
            <person name="Ohno H."/>
            <person name="Otsuka S."/>
            <person name="Yokota A."/>
            <person name="Senoo K."/>
        </authorList>
    </citation>
    <scope>NUCLEOTIDE SEQUENCE [LARGE SCALE GENOMIC DNA]</scope>
    <source>
        <strain evidence="2 3">TSA66</strain>
    </source>
</reference>
<dbReference type="AlphaFoldDB" id="A0A0C2BMM4"/>
<evidence type="ECO:0000313" key="3">
    <source>
        <dbReference type="Proteomes" id="UP000031572"/>
    </source>
</evidence>
<name>A0A0C2BMM4_9BURK</name>
<dbReference type="EMBL" id="JWJG01000028">
    <property type="protein sequence ID" value="KIF82495.1"/>
    <property type="molecule type" value="Genomic_DNA"/>
</dbReference>
<feature type="chain" id="PRO_5002146101" evidence="1">
    <location>
        <begin position="24"/>
        <end position="302"/>
    </location>
</feature>
<sequence>MRIAPAAGLLLVALCELALPAFGQDASTVRAQTTASSAITQAGREEILSTVVTGFTPYLLSENSRVVVIDFPSLREQARMFGRVVLFVERHGAPKTRVMTQSEVQQWLEQHAQRIETLTVGNNFRASQLARFFNTARLQDVALSGDEQQLRDWLLQAGLLRPVDTTLVASEPETVIITLPQVSAVPGCVACTVKDAHRKVILEHELSHAHFSTDAHYRDYVMSFWSGMASQASGGKFAHFLRKRGYNADDQELLANEMQAFLMHTPDVKMFAASAVGMTDAELDAIRRQFREGWEAQQRAER</sequence>
<dbReference type="Proteomes" id="UP000031572">
    <property type="component" value="Unassembled WGS sequence"/>
</dbReference>